<keyword evidence="1" id="KW-0472">Membrane</keyword>
<protein>
    <submittedName>
        <fullName evidence="2">Uncharacterized protein</fullName>
    </submittedName>
</protein>
<gene>
    <name evidence="2" type="ORF">CD158_10725</name>
</gene>
<dbReference type="Proteomes" id="UP000242470">
    <property type="component" value="Unassembled WGS sequence"/>
</dbReference>
<dbReference type="AlphaFoldDB" id="A0AAP8PMG2"/>
<evidence type="ECO:0000256" key="1">
    <source>
        <dbReference type="SAM" id="Phobius"/>
    </source>
</evidence>
<dbReference type="RefSeq" id="WP_103170836.1">
    <property type="nucleotide sequence ID" value="NZ_AP024589.1"/>
</dbReference>
<sequence length="85" mass="9792">MKIIIFFLTKIILTKPLIVICITLLLFLVNYFSFIGSRSIISTLQGYQEIQVLNKKGSYIANLDPNSDINTDKIHKKDTQKYIII</sequence>
<evidence type="ECO:0000313" key="3">
    <source>
        <dbReference type="Proteomes" id="UP000242470"/>
    </source>
</evidence>
<keyword evidence="1" id="KW-0812">Transmembrane</keyword>
<feature type="transmembrane region" description="Helical" evidence="1">
    <location>
        <begin position="12"/>
        <end position="34"/>
    </location>
</feature>
<keyword evidence="1" id="KW-1133">Transmembrane helix</keyword>
<accession>A0AAP8PMG2</accession>
<proteinExistence type="predicted"/>
<evidence type="ECO:0000313" key="2">
    <source>
        <dbReference type="EMBL" id="PNZ65722.1"/>
    </source>
</evidence>
<organism evidence="2 3">
    <name type="scientific">Staphylococcus auricularis</name>
    <dbReference type="NCBI Taxonomy" id="29379"/>
    <lineage>
        <taxon>Bacteria</taxon>
        <taxon>Bacillati</taxon>
        <taxon>Bacillota</taxon>
        <taxon>Bacilli</taxon>
        <taxon>Bacillales</taxon>
        <taxon>Staphylococcaceae</taxon>
        <taxon>Staphylococcus</taxon>
    </lineage>
</organism>
<comment type="caution">
    <text evidence="2">The sequence shown here is derived from an EMBL/GenBank/DDBJ whole genome shotgun (WGS) entry which is preliminary data.</text>
</comment>
<dbReference type="EMBL" id="PPQW01000102">
    <property type="protein sequence ID" value="PNZ65722.1"/>
    <property type="molecule type" value="Genomic_DNA"/>
</dbReference>
<name>A0AAP8PMG2_9STAP</name>
<dbReference type="GeneID" id="64982724"/>
<reference evidence="2 3" key="1">
    <citation type="submission" date="2017-08" db="EMBL/GenBank/DDBJ databases">
        <title>Draft genome sequences of 64 type strains of genus Staph aureus.</title>
        <authorList>
            <person name="Cole K."/>
            <person name="Golubchik T."/>
            <person name="Russell J."/>
            <person name="Foster D."/>
            <person name="Llewelyn M."/>
            <person name="Wilson D."/>
            <person name="Crook D."/>
            <person name="Paul J."/>
        </authorList>
    </citation>
    <scope>NUCLEOTIDE SEQUENCE [LARGE SCALE GENOMIC DNA]</scope>
    <source>
        <strain evidence="2 3">NCTC 12101</strain>
    </source>
</reference>